<organism evidence="2 3">
    <name type="scientific">Rosa chinensis</name>
    <name type="common">China rose</name>
    <dbReference type="NCBI Taxonomy" id="74649"/>
    <lineage>
        <taxon>Eukaryota</taxon>
        <taxon>Viridiplantae</taxon>
        <taxon>Streptophyta</taxon>
        <taxon>Embryophyta</taxon>
        <taxon>Tracheophyta</taxon>
        <taxon>Spermatophyta</taxon>
        <taxon>Magnoliopsida</taxon>
        <taxon>eudicotyledons</taxon>
        <taxon>Gunneridae</taxon>
        <taxon>Pentapetalae</taxon>
        <taxon>rosids</taxon>
        <taxon>fabids</taxon>
        <taxon>Rosales</taxon>
        <taxon>Rosaceae</taxon>
        <taxon>Rosoideae</taxon>
        <taxon>Rosoideae incertae sedis</taxon>
        <taxon>Rosa</taxon>
    </lineage>
</organism>
<sequence length="422" mass="48364">MILSRLPLREAVRTSVLSSKWRYKSAMLQDLKFNEYVWRGSQNRYDDQIQTTFVNMVDHVLLLHIGPIRKFELFADDLATRDIDRWLTHLSRNSIKELVLRLCVSEYHIPLCVFSCQDLVLLVLTQSFLTESNLHKVWLKPPSTFKGFRSLKSLQLVGITMAQHVFENLTCCTPLLERLILRHCYGVTTLNIDAPNLKFLDISGVFDVVNPKSTLNLTDASIGVTIYSPVSRVPVSWVPSSSSNLLKIFYHLPHIRRFAIKSHFLKYLSLGAFPEKLPKPCEYLNVLSIDICLDDPDAILTALCILRSSPALQELEIFMDARKKLTSSPTVVEEQKSSCLDVSYNCTLSQLRLVKITEISGVKAELDFIRFLLLSSPVLERMTVTPHKFPKPVYVERFSKLVKELLQFKRESKHAEIILLDP</sequence>
<name>A0A2P6PK45_ROSCH</name>
<dbReference type="Gramene" id="PRQ22301">
    <property type="protein sequence ID" value="PRQ22301"/>
    <property type="gene ID" value="RchiOBHm_Chr6g0248791"/>
</dbReference>
<accession>A0A2P6PK45</accession>
<feature type="domain" description="FBD" evidence="1">
    <location>
        <begin position="345"/>
        <end position="420"/>
    </location>
</feature>
<evidence type="ECO:0000313" key="2">
    <source>
        <dbReference type="EMBL" id="PRQ22301.1"/>
    </source>
</evidence>
<dbReference type="EMBL" id="PDCK01000044">
    <property type="protein sequence ID" value="PRQ22301.1"/>
    <property type="molecule type" value="Genomic_DNA"/>
</dbReference>
<proteinExistence type="predicted"/>
<gene>
    <name evidence="2" type="ORF">RchiOBHm_Chr6g0248791</name>
</gene>
<dbReference type="Gene3D" id="3.80.10.10">
    <property type="entry name" value="Ribonuclease Inhibitor"/>
    <property type="match status" value="1"/>
</dbReference>
<dbReference type="PANTHER" id="PTHR31639:SF93">
    <property type="entry name" value="F-BOX_FBD_LRR PROTEIN"/>
    <property type="match status" value="1"/>
</dbReference>
<dbReference type="Pfam" id="PF24758">
    <property type="entry name" value="LRR_At5g56370"/>
    <property type="match status" value="1"/>
</dbReference>
<evidence type="ECO:0000313" key="3">
    <source>
        <dbReference type="Proteomes" id="UP000238479"/>
    </source>
</evidence>
<keyword evidence="3" id="KW-1185">Reference proteome</keyword>
<dbReference type="STRING" id="74649.A0A2P6PK45"/>
<dbReference type="PANTHER" id="PTHR31639">
    <property type="entry name" value="F-BOX PROTEIN-LIKE"/>
    <property type="match status" value="1"/>
</dbReference>
<dbReference type="InterPro" id="IPR006566">
    <property type="entry name" value="FBD"/>
</dbReference>
<protein>
    <submittedName>
        <fullName evidence="2">Putative FBD domain, leucine-rich repeat domain, L domain-containing protein</fullName>
    </submittedName>
</protein>
<dbReference type="Proteomes" id="UP000238479">
    <property type="component" value="Chromosome 6"/>
</dbReference>
<comment type="caution">
    <text evidence="2">The sequence shown here is derived from an EMBL/GenBank/DDBJ whole genome shotgun (WGS) entry which is preliminary data.</text>
</comment>
<dbReference type="InterPro" id="IPR032675">
    <property type="entry name" value="LRR_dom_sf"/>
</dbReference>
<dbReference type="SUPFAM" id="SSF52047">
    <property type="entry name" value="RNI-like"/>
    <property type="match status" value="1"/>
</dbReference>
<dbReference type="InterPro" id="IPR055411">
    <property type="entry name" value="LRR_FXL15/At3g58940/PEG3-like"/>
</dbReference>
<evidence type="ECO:0000259" key="1">
    <source>
        <dbReference type="SMART" id="SM00579"/>
    </source>
</evidence>
<dbReference type="Pfam" id="PF08387">
    <property type="entry name" value="FBD"/>
    <property type="match status" value="1"/>
</dbReference>
<dbReference type="SMART" id="SM00579">
    <property type="entry name" value="FBD"/>
    <property type="match status" value="1"/>
</dbReference>
<reference evidence="2 3" key="1">
    <citation type="journal article" date="2018" name="Nat. Genet.">
        <title>The Rosa genome provides new insights in the design of modern roses.</title>
        <authorList>
            <person name="Bendahmane M."/>
        </authorList>
    </citation>
    <scope>NUCLEOTIDE SEQUENCE [LARGE SCALE GENOMIC DNA]</scope>
    <source>
        <strain evidence="3">cv. Old Blush</strain>
    </source>
</reference>
<dbReference type="AlphaFoldDB" id="A0A2P6PK45"/>